<dbReference type="Pfam" id="PF17846">
    <property type="entry name" value="XRN_M"/>
    <property type="match status" value="1"/>
</dbReference>
<evidence type="ECO:0000313" key="4">
    <source>
        <dbReference type="Proteomes" id="UP000037035"/>
    </source>
</evidence>
<dbReference type="GO" id="GO:0016075">
    <property type="term" value="P:rRNA catabolic process"/>
    <property type="evidence" value="ECO:0007669"/>
    <property type="project" value="TreeGrafter"/>
</dbReference>
<sequence length="406" mass="46948">MPQKINYKFCNEPLFQFAFDLDQLPSHNPAINSIQDILEGFQLEDTIFNKYTQANRKINFKRPYLSRKNNFGNSEEVYNLTYAYKEGLKWVWNFYYDGFTSWSWFYPYFYSPMISGSTSSPNLINFVKLNFSFDLSNPFKPFDKIMGVHPELCSAHILAWNLQFLTSIHSHEHKLLDEERRSDEFLSTQKFQHNVQISFIYPFSLPGFFTDIHNFHYKVMAPYGSKRLNSTHPKARDEGGGCGKFAARLLSLCGIPLALGIQSNSHLGNFFQVQSGPMLSVLLVWRDLENFNVIFHTRPIKVIKKFSQASPCQLVHPNLIVIYFSVATQKQKFTDGAPGQVLGHSNNELCLWIMVFPYLLMNNGGSLLILISTGCGMTLSLFQVITERFWRSRHQKSHPAYQSIME</sequence>
<dbReference type="PANTHER" id="PTHR12341:SF7">
    <property type="entry name" value="5'-3' EXORIBONUCLEASE 1"/>
    <property type="match status" value="1"/>
</dbReference>
<keyword evidence="1" id="KW-0812">Transmembrane</keyword>
<comment type="caution">
    <text evidence="3">The sequence shown here is derived from an EMBL/GenBank/DDBJ whole genome shotgun (WGS) entry which is preliminary data.</text>
</comment>
<dbReference type="InterPro" id="IPR027073">
    <property type="entry name" value="5_3_exoribonuclease"/>
</dbReference>
<dbReference type="AlphaFoldDB" id="A0A0L6UHD7"/>
<organism evidence="3 4">
    <name type="scientific">Puccinia sorghi</name>
    <dbReference type="NCBI Taxonomy" id="27349"/>
    <lineage>
        <taxon>Eukaryota</taxon>
        <taxon>Fungi</taxon>
        <taxon>Dikarya</taxon>
        <taxon>Basidiomycota</taxon>
        <taxon>Pucciniomycotina</taxon>
        <taxon>Pucciniomycetes</taxon>
        <taxon>Pucciniales</taxon>
        <taxon>Pucciniaceae</taxon>
        <taxon>Puccinia</taxon>
    </lineage>
</organism>
<gene>
    <name evidence="3" type="ORF">VP01_600g4</name>
</gene>
<dbReference type="GO" id="GO:0005634">
    <property type="term" value="C:nucleus"/>
    <property type="evidence" value="ECO:0007669"/>
    <property type="project" value="TreeGrafter"/>
</dbReference>
<dbReference type="VEuPathDB" id="FungiDB:VP01_600g4"/>
<proteinExistence type="predicted"/>
<evidence type="ECO:0000259" key="2">
    <source>
        <dbReference type="Pfam" id="PF17846"/>
    </source>
</evidence>
<evidence type="ECO:0000256" key="1">
    <source>
        <dbReference type="SAM" id="Phobius"/>
    </source>
</evidence>
<keyword evidence="1" id="KW-1133">Transmembrane helix</keyword>
<feature type="transmembrane region" description="Helical" evidence="1">
    <location>
        <begin position="367"/>
        <end position="386"/>
    </location>
</feature>
<keyword evidence="4" id="KW-1185">Reference proteome</keyword>
<dbReference type="EMBL" id="LAVV01011286">
    <property type="protein sequence ID" value="KNZ47959.1"/>
    <property type="molecule type" value="Genomic_DNA"/>
</dbReference>
<dbReference type="GO" id="GO:0004534">
    <property type="term" value="F:5'-3' RNA exonuclease activity"/>
    <property type="evidence" value="ECO:0007669"/>
    <property type="project" value="TreeGrafter"/>
</dbReference>
<dbReference type="PANTHER" id="PTHR12341">
    <property type="entry name" value="5'-&gt;3' EXORIBONUCLEASE"/>
    <property type="match status" value="1"/>
</dbReference>
<accession>A0A0L6UHD7</accession>
<dbReference type="Proteomes" id="UP000037035">
    <property type="component" value="Unassembled WGS sequence"/>
</dbReference>
<dbReference type="GO" id="GO:0003723">
    <property type="term" value="F:RNA binding"/>
    <property type="evidence" value="ECO:0007669"/>
    <property type="project" value="TreeGrafter"/>
</dbReference>
<evidence type="ECO:0000313" key="3">
    <source>
        <dbReference type="EMBL" id="KNZ47959.1"/>
    </source>
</evidence>
<dbReference type="OrthoDB" id="372487at2759"/>
<protein>
    <recommendedName>
        <fullName evidence="2">Xrn1 helical domain-containing protein</fullName>
    </recommendedName>
</protein>
<keyword evidence="1" id="KW-0472">Membrane</keyword>
<dbReference type="STRING" id="27349.A0A0L6UHD7"/>
<reference evidence="3 4" key="1">
    <citation type="submission" date="2015-08" db="EMBL/GenBank/DDBJ databases">
        <title>Next Generation Sequencing and Analysis of the Genome of Puccinia sorghi L Schw, the Causal Agent of Maize Common Rust.</title>
        <authorList>
            <person name="Rochi L."/>
            <person name="Burguener G."/>
            <person name="Darino M."/>
            <person name="Turjanski A."/>
            <person name="Kreff E."/>
            <person name="Dieguez M.J."/>
            <person name="Sacco F."/>
        </authorList>
    </citation>
    <scope>NUCLEOTIDE SEQUENCE [LARGE SCALE GENOMIC DNA]</scope>
    <source>
        <strain evidence="3 4">RO10H11247</strain>
    </source>
</reference>
<dbReference type="InterPro" id="IPR041412">
    <property type="entry name" value="Xrn1_helical"/>
</dbReference>
<name>A0A0L6UHD7_9BASI</name>
<feature type="domain" description="Xrn1 helical" evidence="2">
    <location>
        <begin position="70"/>
        <end position="157"/>
    </location>
</feature>
<dbReference type="GO" id="GO:0000956">
    <property type="term" value="P:nuclear-transcribed mRNA catabolic process"/>
    <property type="evidence" value="ECO:0007669"/>
    <property type="project" value="TreeGrafter"/>
</dbReference>